<dbReference type="WBParaSite" id="SSTP_0000033900.1">
    <property type="protein sequence ID" value="SSTP_0000033900.1"/>
    <property type="gene ID" value="SSTP_0000033900"/>
</dbReference>
<keyword evidence="1" id="KW-0812">Transmembrane</keyword>
<evidence type="ECO:0000313" key="3">
    <source>
        <dbReference type="WBParaSite" id="SSTP_0000033900.1"/>
    </source>
</evidence>
<protein>
    <submittedName>
        <fullName evidence="4">MARVEL domain-containing protein</fullName>
    </submittedName>
</protein>
<evidence type="ECO:0000313" key="2">
    <source>
        <dbReference type="Proteomes" id="UP000035681"/>
    </source>
</evidence>
<organism evidence="3">
    <name type="scientific">Strongyloides stercoralis</name>
    <name type="common">Threadworm</name>
    <dbReference type="NCBI Taxonomy" id="6248"/>
    <lineage>
        <taxon>Eukaryota</taxon>
        <taxon>Metazoa</taxon>
        <taxon>Ecdysozoa</taxon>
        <taxon>Nematoda</taxon>
        <taxon>Chromadorea</taxon>
        <taxon>Rhabditida</taxon>
        <taxon>Tylenchina</taxon>
        <taxon>Panagrolaimomorpha</taxon>
        <taxon>Strongyloidoidea</taxon>
        <taxon>Strongyloididae</taxon>
        <taxon>Strongyloides</taxon>
    </lineage>
</organism>
<feature type="transmembrane region" description="Helical" evidence="1">
    <location>
        <begin position="178"/>
        <end position="197"/>
    </location>
</feature>
<feature type="transmembrane region" description="Helical" evidence="1">
    <location>
        <begin position="244"/>
        <end position="268"/>
    </location>
</feature>
<dbReference type="STRING" id="6248.A0A0K0DSX6"/>
<dbReference type="Proteomes" id="UP000035681">
    <property type="component" value="Unplaced"/>
</dbReference>
<name>A0A0K0DSX6_STRER</name>
<feature type="transmembrane region" description="Helical" evidence="1">
    <location>
        <begin position="137"/>
        <end position="157"/>
    </location>
</feature>
<feature type="transmembrane region" description="Helical" evidence="1">
    <location>
        <begin position="107"/>
        <end position="125"/>
    </location>
</feature>
<evidence type="ECO:0000313" key="4">
    <source>
        <dbReference type="WBParaSite" id="TCONS_00016717.p1"/>
    </source>
</evidence>
<keyword evidence="2" id="KW-1185">Reference proteome</keyword>
<evidence type="ECO:0000256" key="1">
    <source>
        <dbReference type="SAM" id="Phobius"/>
    </source>
</evidence>
<reference evidence="3" key="1">
    <citation type="submission" date="2015-08" db="UniProtKB">
        <authorList>
            <consortium name="WormBaseParasite"/>
        </authorList>
    </citation>
    <scope>IDENTIFICATION</scope>
</reference>
<keyword evidence="1" id="KW-1133">Transmembrane helix</keyword>
<dbReference type="AlphaFoldDB" id="A0A0K0DSX6"/>
<dbReference type="WBParaSite" id="TCONS_00016717.p1">
    <property type="protein sequence ID" value="TCONS_00016717.p1"/>
    <property type="gene ID" value="XLOC_011373"/>
</dbReference>
<keyword evidence="1" id="KW-0472">Membrane</keyword>
<proteinExistence type="predicted"/>
<accession>A0A0K0DSX6</accession>
<sequence length="301" mass="34320">MYEENVRSLKRYDINTLQPIPRVRLMPRAQLNRDSYGTPPSRSISRVDYITDYQDNLSNEEVKNSAIPVEETKLGKMISVNNVLNGRKKVYEGNIGSGRFFFLFQKYPALVGIIVSLLLNYGLRYNDQVKYLIEERVQIIMSLANGLLIVAGSLHGIQNHNYSFTRAKFLSLIKVPQLIISLIAAIIQLVYSVLSYIKLNNNQNDKSWLNQYSQCDINNQNLTTSSSNNTYCYTVHDRVICTCIFMGCAISIIILGLFSIASFITAYVNHKLDVEKLKEKQARHSRVISAYTNQTAFESTM</sequence>